<evidence type="ECO:0000313" key="4">
    <source>
        <dbReference type="Proteomes" id="UP000187172"/>
    </source>
</evidence>
<feature type="compositionally biased region" description="Low complexity" evidence="1">
    <location>
        <begin position="82"/>
        <end position="101"/>
    </location>
</feature>
<evidence type="ECO:0000256" key="2">
    <source>
        <dbReference type="SAM" id="Phobius"/>
    </source>
</evidence>
<keyword evidence="2" id="KW-0812">Transmembrane</keyword>
<reference evidence="3 4" key="1">
    <citation type="submission" date="2016-11" db="EMBL/GenBank/DDBJ databases">
        <title>Paenibacillus species isolates.</title>
        <authorList>
            <person name="Beno S.M."/>
        </authorList>
    </citation>
    <scope>NUCLEOTIDE SEQUENCE [LARGE SCALE GENOMIC DNA]</scope>
    <source>
        <strain evidence="3 4">FSL R5-0378</strain>
    </source>
</reference>
<dbReference type="Proteomes" id="UP000187172">
    <property type="component" value="Unassembled WGS sequence"/>
</dbReference>
<keyword evidence="2" id="KW-0472">Membrane</keyword>
<comment type="caution">
    <text evidence="3">The sequence shown here is derived from an EMBL/GenBank/DDBJ whole genome shotgun (WGS) entry which is preliminary data.</text>
</comment>
<sequence length="107" mass="11074">MANSKWIKWTAGMAGVVMFTGFVGYISKFNPADTAAGNVASTSPIFGAGQDDSSGDVENQWRDEASGEDAGFSGQERGFMGGRSRSGMDFGSGQSSSGEGSMRTHAS</sequence>
<proteinExistence type="predicted"/>
<protein>
    <submittedName>
        <fullName evidence="3">Uncharacterized protein</fullName>
    </submittedName>
</protein>
<keyword evidence="4" id="KW-1185">Reference proteome</keyword>
<dbReference type="EMBL" id="MRTP01000001">
    <property type="protein sequence ID" value="OMF58668.1"/>
    <property type="molecule type" value="Genomic_DNA"/>
</dbReference>
<organism evidence="3 4">
    <name type="scientific">Paenibacillus rhizosphaerae</name>
    <dbReference type="NCBI Taxonomy" id="297318"/>
    <lineage>
        <taxon>Bacteria</taxon>
        <taxon>Bacillati</taxon>
        <taxon>Bacillota</taxon>
        <taxon>Bacilli</taxon>
        <taxon>Bacillales</taxon>
        <taxon>Paenibacillaceae</taxon>
        <taxon>Paenibacillus</taxon>
    </lineage>
</organism>
<dbReference type="AlphaFoldDB" id="A0A1R1F3H4"/>
<dbReference type="STRING" id="297318.BK138_09210"/>
<dbReference type="RefSeq" id="WP_076168608.1">
    <property type="nucleotide sequence ID" value="NZ_MRTP01000001.1"/>
</dbReference>
<gene>
    <name evidence="3" type="ORF">BK138_09210</name>
</gene>
<name>A0A1R1F3H4_9BACL</name>
<evidence type="ECO:0000313" key="3">
    <source>
        <dbReference type="EMBL" id="OMF58668.1"/>
    </source>
</evidence>
<feature type="transmembrane region" description="Helical" evidence="2">
    <location>
        <begin position="6"/>
        <end position="26"/>
    </location>
</feature>
<accession>A0A1R1F3H4</accession>
<evidence type="ECO:0000256" key="1">
    <source>
        <dbReference type="SAM" id="MobiDB-lite"/>
    </source>
</evidence>
<keyword evidence="2" id="KW-1133">Transmembrane helix</keyword>
<feature type="region of interest" description="Disordered" evidence="1">
    <location>
        <begin position="38"/>
        <end position="107"/>
    </location>
</feature>